<feature type="compositionally biased region" description="Polar residues" evidence="1">
    <location>
        <begin position="289"/>
        <end position="317"/>
    </location>
</feature>
<feature type="chain" id="PRO_5032422998" evidence="2">
    <location>
        <begin position="18"/>
        <end position="366"/>
    </location>
</feature>
<dbReference type="InterPro" id="IPR001604">
    <property type="entry name" value="Endo_G_ENPP1-like_dom"/>
</dbReference>
<name>A0A834CAS6_ORYME</name>
<sequence length="366" mass="40896">MLLFLLLVFLPAVPIETEVVGTLADCLGFFVKETPPEIPDILVGGNILNQTRYKIICQTFEDIRRFLTLYDTDNKIPVFSAYRFTGAPSKSKRPGGNIWKIEPQLEDDINMRSLRQSDTLRNQATDSDYSNDQGYHKGHLYPNSHAPDMDAKRSTFTLTNAVPQVGSFNCGNWAQMEKRTKCFMEKNCINASGKIEAFVVTGAEPGNETLNNTMNIPSRMWSAFCCHNSREGVWYSKAYWGPNVFKGIVKESSHQEMKATFGIEIFPVMFSFLNNVDSSRTHPCEKENPFQSEITTDTAPPSTTDHSSPAEKTTFPPNSTPASPMTPKTTTTLAAATKTTQPTSITSRYTSVINQEDCEDDEETNS</sequence>
<keyword evidence="5" id="KW-0540">Nuclease</keyword>
<reference evidence="5" key="1">
    <citation type="journal article" name="BMC Genomics">
        <title>Long-read sequencing and de novo genome assembly of marine medaka (Oryzias melastigma).</title>
        <authorList>
            <person name="Liang P."/>
            <person name="Saqib H.S.A."/>
            <person name="Ni X."/>
            <person name="Shen Y."/>
        </authorList>
    </citation>
    <scope>NUCLEOTIDE SEQUENCE</scope>
    <source>
        <strain evidence="5">Bigg-433</strain>
    </source>
</reference>
<feature type="compositionally biased region" description="Polar residues" evidence="1">
    <location>
        <begin position="344"/>
        <end position="354"/>
    </location>
</feature>
<dbReference type="GO" id="GO:0003676">
    <property type="term" value="F:nucleic acid binding"/>
    <property type="evidence" value="ECO:0007669"/>
    <property type="project" value="InterPro"/>
</dbReference>
<dbReference type="AlphaFoldDB" id="A0A834CAS6"/>
<organism evidence="5 6">
    <name type="scientific">Oryzias melastigma</name>
    <name type="common">Marine medaka</name>
    <dbReference type="NCBI Taxonomy" id="30732"/>
    <lineage>
        <taxon>Eukaryota</taxon>
        <taxon>Metazoa</taxon>
        <taxon>Chordata</taxon>
        <taxon>Craniata</taxon>
        <taxon>Vertebrata</taxon>
        <taxon>Euteleostomi</taxon>
        <taxon>Actinopterygii</taxon>
        <taxon>Neopterygii</taxon>
        <taxon>Teleostei</taxon>
        <taxon>Neoteleostei</taxon>
        <taxon>Acanthomorphata</taxon>
        <taxon>Ovalentaria</taxon>
        <taxon>Atherinomorphae</taxon>
        <taxon>Beloniformes</taxon>
        <taxon>Adrianichthyidae</taxon>
        <taxon>Oryziinae</taxon>
        <taxon>Oryzias</taxon>
    </lineage>
</organism>
<feature type="domain" description="DNA/RNA non-specific endonuclease/pyrophosphatase/phosphodiesterase" evidence="4">
    <location>
        <begin position="62"/>
        <end position="279"/>
    </location>
</feature>
<dbReference type="SMART" id="SM00892">
    <property type="entry name" value="Endonuclease_NS"/>
    <property type="match status" value="1"/>
</dbReference>
<evidence type="ECO:0000256" key="1">
    <source>
        <dbReference type="SAM" id="MobiDB-lite"/>
    </source>
</evidence>
<dbReference type="GO" id="GO:0046872">
    <property type="term" value="F:metal ion binding"/>
    <property type="evidence" value="ECO:0007669"/>
    <property type="project" value="InterPro"/>
</dbReference>
<feature type="region of interest" description="Disordered" evidence="1">
    <location>
        <begin position="281"/>
        <end position="366"/>
    </location>
</feature>
<proteinExistence type="predicted"/>
<dbReference type="InterPro" id="IPR044929">
    <property type="entry name" value="DNA/RNA_non-sp_Endonuclease_sf"/>
</dbReference>
<dbReference type="GO" id="GO:0016787">
    <property type="term" value="F:hydrolase activity"/>
    <property type="evidence" value="ECO:0007669"/>
    <property type="project" value="InterPro"/>
</dbReference>
<protein>
    <submittedName>
        <fullName evidence="5">Endonuclease domain-containing 1 protein</fullName>
    </submittedName>
</protein>
<dbReference type="PANTHER" id="PTHR21472">
    <property type="entry name" value="ENDONUCLEASE DOMAIN-CONTAINING 1 PROTEIN ENDOD1"/>
    <property type="match status" value="1"/>
</dbReference>
<evidence type="ECO:0000256" key="2">
    <source>
        <dbReference type="SAM" id="SignalP"/>
    </source>
</evidence>
<keyword evidence="5" id="KW-0255">Endonuclease</keyword>
<feature type="compositionally biased region" description="Low complexity" evidence="1">
    <location>
        <begin position="320"/>
        <end position="343"/>
    </location>
</feature>
<dbReference type="Gene3D" id="3.40.570.10">
    <property type="entry name" value="Extracellular Endonuclease, subunit A"/>
    <property type="match status" value="1"/>
</dbReference>
<evidence type="ECO:0000313" key="6">
    <source>
        <dbReference type="Proteomes" id="UP000646548"/>
    </source>
</evidence>
<dbReference type="EMBL" id="WKFB01000355">
    <property type="protein sequence ID" value="KAF6725704.1"/>
    <property type="molecule type" value="Genomic_DNA"/>
</dbReference>
<dbReference type="PANTHER" id="PTHR21472:SF15">
    <property type="entry name" value="ENDONUCLEASE DOMAIN-CONTAINING 1 PROTEIN-RELATED"/>
    <property type="match status" value="1"/>
</dbReference>
<evidence type="ECO:0000259" key="4">
    <source>
        <dbReference type="SMART" id="SM00892"/>
    </source>
</evidence>
<feature type="domain" description="ENPP1-3/EXOG-like endonuclease/phosphodiesterase" evidence="3">
    <location>
        <begin position="63"/>
        <end position="279"/>
    </location>
</feature>
<accession>A0A834CAS6</accession>
<dbReference type="InterPro" id="IPR044925">
    <property type="entry name" value="His-Me_finger_sf"/>
</dbReference>
<evidence type="ECO:0000259" key="3">
    <source>
        <dbReference type="SMART" id="SM00477"/>
    </source>
</evidence>
<gene>
    <name evidence="5" type="ORF">FQA47_007273</name>
</gene>
<feature type="compositionally biased region" description="Acidic residues" evidence="1">
    <location>
        <begin position="356"/>
        <end position="366"/>
    </location>
</feature>
<comment type="caution">
    <text evidence="5">The sequence shown here is derived from an EMBL/GenBank/DDBJ whole genome shotgun (WGS) entry which is preliminary data.</text>
</comment>
<dbReference type="Pfam" id="PF01223">
    <property type="entry name" value="Endonuclease_NS"/>
    <property type="match status" value="1"/>
</dbReference>
<dbReference type="Proteomes" id="UP000646548">
    <property type="component" value="Unassembled WGS sequence"/>
</dbReference>
<keyword evidence="2" id="KW-0732">Signal</keyword>
<dbReference type="InterPro" id="IPR039015">
    <property type="entry name" value="ENDOD1"/>
</dbReference>
<dbReference type="GO" id="GO:0004519">
    <property type="term" value="F:endonuclease activity"/>
    <property type="evidence" value="ECO:0007669"/>
    <property type="project" value="UniProtKB-KW"/>
</dbReference>
<dbReference type="SMART" id="SM00477">
    <property type="entry name" value="NUC"/>
    <property type="match status" value="1"/>
</dbReference>
<feature type="signal peptide" evidence="2">
    <location>
        <begin position="1"/>
        <end position="17"/>
    </location>
</feature>
<dbReference type="InterPro" id="IPR020821">
    <property type="entry name" value="ENPP1-3/EXOG-like_nuc-like"/>
</dbReference>
<keyword evidence="5" id="KW-0378">Hydrolase</keyword>
<evidence type="ECO:0000313" key="5">
    <source>
        <dbReference type="EMBL" id="KAF6725704.1"/>
    </source>
</evidence>
<dbReference type="SUPFAM" id="SSF54060">
    <property type="entry name" value="His-Me finger endonucleases"/>
    <property type="match status" value="1"/>
</dbReference>